<sequence length="454" mass="47937">MKTLRIGSGAGYSGDRIEPAVELAEYGELDYLIFECLAERTIALAQQARLNNPESGYDPLLSERMRRVLPFVGRGAEGQGRRLRIITNMGAANPLAAAREVRRIATELGLPGLKVAALTGDDVLAALQANPEQLLDNGATLGSLGERLISANAYMGIEGIVEALQADADVVITGRVADPSLFLAPQLFEFGWAEDDWTLLGRGTAVGHLLECAGQISGGYFADPGFKDVPDLARLGFPLAQVDASGAAVISKVAGSGGRIDTATCTEQLIYEVHDPAAYLTPDVSADFSGVSFSAVGENQVRVSGADGRARPQTLKVSVGYLDGWIGEGQISYGGPGALARARLARDVVLERLKLMGVVYEDVRAELIGVDALHGSELGSRVTSEPWEVRLRVAARCADKAEAVRVGNEVETLYTNGPYGGGGATKALRQVVAVASLFVPRTAVTPIVHLEQTP</sequence>
<evidence type="ECO:0000313" key="2">
    <source>
        <dbReference type="EMBL" id="KFE49919.1"/>
    </source>
</evidence>
<evidence type="ECO:0000313" key="3">
    <source>
        <dbReference type="Proteomes" id="UP000028643"/>
    </source>
</evidence>
<dbReference type="PANTHER" id="PTHR47472">
    <property type="entry name" value="PROPIONYL-COA CARBOXYLASE"/>
    <property type="match status" value="1"/>
</dbReference>
<gene>
    <name evidence="2" type="ORF">IV02_18805</name>
</gene>
<feature type="domain" description="Acyclic terpene utilisation N-terminal" evidence="1">
    <location>
        <begin position="4"/>
        <end position="450"/>
    </location>
</feature>
<dbReference type="Proteomes" id="UP000028643">
    <property type="component" value="Unassembled WGS sequence"/>
</dbReference>
<comment type="caution">
    <text evidence="2">The sequence shown here is derived from an EMBL/GenBank/DDBJ whole genome shotgun (WGS) entry which is preliminary data.</text>
</comment>
<dbReference type="RefSeq" id="WP_047576880.1">
    <property type="nucleotide sequence ID" value="NZ_JPQT01000115.1"/>
</dbReference>
<proteinExistence type="predicted"/>
<dbReference type="PANTHER" id="PTHR47472:SF1">
    <property type="entry name" value="DUF1446-DOMAIN-CONTAINING PROTEIN"/>
    <property type="match status" value="1"/>
</dbReference>
<dbReference type="InterPro" id="IPR010839">
    <property type="entry name" value="AtuA_N"/>
</dbReference>
<dbReference type="PATRIC" id="fig|317.174.peg.3846"/>
<dbReference type="Pfam" id="PF07287">
    <property type="entry name" value="AtuA"/>
    <property type="match status" value="1"/>
</dbReference>
<dbReference type="AlphaFoldDB" id="A0A085V3A6"/>
<reference evidence="2 3" key="1">
    <citation type="submission" date="2014-07" db="EMBL/GenBank/DDBJ databases">
        <title>Draft Genome Sequences of Environmental Pseudomonas syringae strains.</title>
        <authorList>
            <person name="Baltrus D.A."/>
            <person name="Berge O."/>
            <person name="Morris C."/>
        </authorList>
    </citation>
    <scope>NUCLEOTIDE SEQUENCE [LARGE SCALE GENOMIC DNA]</scope>
    <source>
        <strain evidence="2 3">CEB003</strain>
    </source>
</reference>
<protein>
    <submittedName>
        <fullName evidence="2">ABC transporter substrate-binding protein</fullName>
    </submittedName>
</protein>
<accession>A0A085V3A6</accession>
<organism evidence="2 3">
    <name type="scientific">Pseudomonas syringae</name>
    <dbReference type="NCBI Taxonomy" id="317"/>
    <lineage>
        <taxon>Bacteria</taxon>
        <taxon>Pseudomonadati</taxon>
        <taxon>Pseudomonadota</taxon>
        <taxon>Gammaproteobacteria</taxon>
        <taxon>Pseudomonadales</taxon>
        <taxon>Pseudomonadaceae</taxon>
        <taxon>Pseudomonas</taxon>
    </lineage>
</organism>
<name>A0A085V3A6_PSESX</name>
<evidence type="ECO:0000259" key="1">
    <source>
        <dbReference type="Pfam" id="PF07287"/>
    </source>
</evidence>
<dbReference type="EMBL" id="JPQT01000115">
    <property type="protein sequence ID" value="KFE49919.1"/>
    <property type="molecule type" value="Genomic_DNA"/>
</dbReference>